<dbReference type="STRING" id="698762.SAMN00808754_2740"/>
<keyword evidence="5 7" id="KW-0963">Cytoplasm</keyword>
<dbReference type="OrthoDB" id="9814256at2"/>
<dbReference type="GO" id="GO:0030643">
    <property type="term" value="P:intracellular phosphate ion homeostasis"/>
    <property type="evidence" value="ECO:0007669"/>
    <property type="project" value="InterPro"/>
</dbReference>
<comment type="function">
    <text evidence="7">Plays a role in the regulation of phosphate uptake.</text>
</comment>
<name>A0A1W1W155_9FIRM</name>
<feature type="domain" description="PhoU" evidence="8">
    <location>
        <begin position="123"/>
        <end position="208"/>
    </location>
</feature>
<dbReference type="SUPFAM" id="SSF109755">
    <property type="entry name" value="PhoU-like"/>
    <property type="match status" value="1"/>
</dbReference>
<dbReference type="PANTHER" id="PTHR42930">
    <property type="entry name" value="PHOSPHATE-SPECIFIC TRANSPORT SYSTEM ACCESSORY PROTEIN PHOU"/>
    <property type="match status" value="1"/>
</dbReference>
<dbReference type="RefSeq" id="WP_084666445.1">
    <property type="nucleotide sequence ID" value="NZ_LT838272.1"/>
</dbReference>
<gene>
    <name evidence="9" type="ORF">SAMN00808754_2740</name>
</gene>
<dbReference type="NCBIfam" id="TIGR02135">
    <property type="entry name" value="phoU_full"/>
    <property type="match status" value="1"/>
</dbReference>
<evidence type="ECO:0000256" key="7">
    <source>
        <dbReference type="PIRNR" id="PIRNR003107"/>
    </source>
</evidence>
<evidence type="ECO:0000256" key="1">
    <source>
        <dbReference type="ARBA" id="ARBA00004496"/>
    </source>
</evidence>
<comment type="subcellular location">
    <subcellularLocation>
        <location evidence="1 7">Cytoplasm</location>
    </subcellularLocation>
</comment>
<feature type="domain" description="PhoU" evidence="8">
    <location>
        <begin position="19"/>
        <end position="106"/>
    </location>
</feature>
<dbReference type="InterPro" id="IPR028366">
    <property type="entry name" value="PhoU"/>
</dbReference>
<comment type="subunit">
    <text evidence="3 7">Homodimer.</text>
</comment>
<proteinExistence type="inferred from homology"/>
<dbReference type="GO" id="GO:0005737">
    <property type="term" value="C:cytoplasm"/>
    <property type="evidence" value="ECO:0007669"/>
    <property type="project" value="UniProtKB-SubCell"/>
</dbReference>
<dbReference type="AlphaFoldDB" id="A0A1W1W155"/>
<keyword evidence="4 7" id="KW-0813">Transport</keyword>
<keyword evidence="10" id="KW-1185">Reference proteome</keyword>
<dbReference type="EMBL" id="LT838272">
    <property type="protein sequence ID" value="SMB99091.1"/>
    <property type="molecule type" value="Genomic_DNA"/>
</dbReference>
<dbReference type="PANTHER" id="PTHR42930:SF3">
    <property type="entry name" value="PHOSPHATE-SPECIFIC TRANSPORT SYSTEM ACCESSORY PROTEIN PHOU"/>
    <property type="match status" value="1"/>
</dbReference>
<comment type="similarity">
    <text evidence="2 7">Belongs to the PhoU family.</text>
</comment>
<evidence type="ECO:0000256" key="6">
    <source>
        <dbReference type="ARBA" id="ARBA00022592"/>
    </source>
</evidence>
<sequence>MSRPLSAYDRALLELERDILRMGDHVEASVAKALEALKQQDVVLARQVIEDDTLTDDWNYDIEERALELISLQQPLDKDLRILATVMRVGRELERIGDYAVNIAEIALRLAGQGPYFKPLVDIPRMSQLAQGMLRKSLEAFVTRKIETAKEVIASDDEVDRLFENLYEELVDYMKKGAQYVDQASYLALVARYLERVADHAVNIAEMVIFRETGVRRPSRAG</sequence>
<dbReference type="InterPro" id="IPR038078">
    <property type="entry name" value="PhoU-like_sf"/>
</dbReference>
<dbReference type="Gene3D" id="1.20.58.220">
    <property type="entry name" value="Phosphate transport system protein phou homolog 2, domain 2"/>
    <property type="match status" value="1"/>
</dbReference>
<evidence type="ECO:0000313" key="10">
    <source>
        <dbReference type="Proteomes" id="UP000192569"/>
    </source>
</evidence>
<evidence type="ECO:0000256" key="3">
    <source>
        <dbReference type="ARBA" id="ARBA00011738"/>
    </source>
</evidence>
<dbReference type="PIRSF" id="PIRSF003107">
    <property type="entry name" value="PhoU"/>
    <property type="match status" value="1"/>
</dbReference>
<evidence type="ECO:0000256" key="2">
    <source>
        <dbReference type="ARBA" id="ARBA00008107"/>
    </source>
</evidence>
<dbReference type="Pfam" id="PF01895">
    <property type="entry name" value="PhoU"/>
    <property type="match status" value="2"/>
</dbReference>
<organism evidence="9 10">
    <name type="scientific">Thermanaeromonas toyohensis ToBE</name>
    <dbReference type="NCBI Taxonomy" id="698762"/>
    <lineage>
        <taxon>Bacteria</taxon>
        <taxon>Bacillati</taxon>
        <taxon>Bacillota</taxon>
        <taxon>Clostridia</taxon>
        <taxon>Neomoorellales</taxon>
        <taxon>Neomoorellaceae</taxon>
        <taxon>Thermanaeromonas</taxon>
    </lineage>
</organism>
<evidence type="ECO:0000256" key="4">
    <source>
        <dbReference type="ARBA" id="ARBA00022448"/>
    </source>
</evidence>
<keyword evidence="6 7" id="KW-0592">Phosphate transport</keyword>
<reference evidence="9 10" key="1">
    <citation type="submission" date="2017-04" db="EMBL/GenBank/DDBJ databases">
        <authorList>
            <person name="Afonso C.L."/>
            <person name="Miller P.J."/>
            <person name="Scott M.A."/>
            <person name="Spackman E."/>
            <person name="Goraichik I."/>
            <person name="Dimitrov K.M."/>
            <person name="Suarez D.L."/>
            <person name="Swayne D.E."/>
        </authorList>
    </citation>
    <scope>NUCLEOTIDE SEQUENCE [LARGE SCALE GENOMIC DNA]</scope>
    <source>
        <strain evidence="9 10">ToBE</strain>
    </source>
</reference>
<protein>
    <recommendedName>
        <fullName evidence="7">Phosphate-specific transport system accessory protein PhoU</fullName>
    </recommendedName>
</protein>
<evidence type="ECO:0000259" key="8">
    <source>
        <dbReference type="Pfam" id="PF01895"/>
    </source>
</evidence>
<dbReference type="GO" id="GO:0006817">
    <property type="term" value="P:phosphate ion transport"/>
    <property type="evidence" value="ECO:0007669"/>
    <property type="project" value="UniProtKB-KW"/>
</dbReference>
<accession>A0A1W1W155</accession>
<dbReference type="Proteomes" id="UP000192569">
    <property type="component" value="Chromosome I"/>
</dbReference>
<evidence type="ECO:0000313" key="9">
    <source>
        <dbReference type="EMBL" id="SMB99091.1"/>
    </source>
</evidence>
<dbReference type="InterPro" id="IPR026022">
    <property type="entry name" value="PhoU_dom"/>
</dbReference>
<dbReference type="GO" id="GO:0045936">
    <property type="term" value="P:negative regulation of phosphate metabolic process"/>
    <property type="evidence" value="ECO:0007669"/>
    <property type="project" value="InterPro"/>
</dbReference>
<evidence type="ECO:0000256" key="5">
    <source>
        <dbReference type="ARBA" id="ARBA00022490"/>
    </source>
</evidence>
<dbReference type="FunFam" id="1.20.58.220:FF:000004">
    <property type="entry name" value="Phosphate-specific transport system accessory protein PhoU"/>
    <property type="match status" value="1"/>
</dbReference>